<sequence>MTHIDKQFFAPKYWLTWVGLGILYLISLLPYPVQIKLGNRVGDLMHRLFKSRRHITQVNIRLCFPDKSEEEQRQLVRDIFRNNAIGLFETSMSWWTSDKRLNLPVTLQGKEHLDEAIALGKGVILLGAHFSTLDMGGRLLSRFYDVDAMYREHNNLLMDSIIKACREKHLGKAIERESLRSVLRALRKNRVVWYAPDQDFGPKHSVYAPFFGVSAATITATTRMVKLNNSPILMFTHHRKADNSGYELEIFPVIKDFPSGDEIADATRINQELEKGIRKDPAQYMWVHRRFKTHPEGKNYVYKT</sequence>
<dbReference type="STRING" id="619304.SAMN05421760_101438"/>
<evidence type="ECO:0000256" key="4">
    <source>
        <dbReference type="ARBA" id="ARBA00022692"/>
    </source>
</evidence>
<comment type="catalytic activity">
    <reaction evidence="9">
        <text>an alpha-Kdo-(2-&gt;4)-alpha-Kdo-(2-&gt;6)-lipid IVA + a fatty acyl-[ACP] = an alpha-Kdo-(2-&gt;4)-alpha-Kdo-(2-&gt;6)-(acyl)-lipid IVA + holo-[ACP]</text>
        <dbReference type="Rhea" id="RHEA:69396"/>
        <dbReference type="Rhea" id="RHEA-COMP:9685"/>
        <dbReference type="Rhea" id="RHEA-COMP:14125"/>
        <dbReference type="ChEBI" id="CHEBI:64479"/>
        <dbReference type="ChEBI" id="CHEBI:138651"/>
        <dbReference type="ChEBI" id="CHEBI:176429"/>
        <dbReference type="ChEBI" id="CHEBI:176430"/>
        <dbReference type="EC" id="2.3.1.241"/>
    </reaction>
</comment>
<dbReference type="UniPathway" id="UPA00360">
    <property type="reaction ID" value="UER00485"/>
</dbReference>
<dbReference type="InterPro" id="IPR011920">
    <property type="entry name" value="Lipid_A_LpxL_LpxP"/>
</dbReference>
<keyword evidence="4 9" id="KW-0812">Transmembrane</keyword>
<dbReference type="PANTHER" id="PTHR30606:SF9">
    <property type="entry name" value="LIPID A BIOSYNTHESIS LAUROYLTRANSFERASE"/>
    <property type="match status" value="1"/>
</dbReference>
<comment type="pathway">
    <text evidence="9">Glycolipid biosynthesis; KDO(2)-lipid A biosynthesis; KDO(2)-lipid A from CMP-3-deoxy-D-manno-octulosonate and lipid IV(A): step 3/4.</text>
</comment>
<dbReference type="AlphaFoldDB" id="A0A1N7J0P5"/>
<dbReference type="Proteomes" id="UP000185999">
    <property type="component" value="Unassembled WGS sequence"/>
</dbReference>
<keyword evidence="3 9" id="KW-0808">Transferase</keyword>
<dbReference type="GO" id="GO:0008913">
    <property type="term" value="F:Kdo2-lipid IVA acyltransferase activity"/>
    <property type="evidence" value="ECO:0007669"/>
    <property type="project" value="UniProtKB-EC"/>
</dbReference>
<dbReference type="PIRSF" id="PIRSF026649">
    <property type="entry name" value="MsbB"/>
    <property type="match status" value="1"/>
</dbReference>
<gene>
    <name evidence="9" type="primary">lpxL</name>
    <name evidence="10" type="ORF">SAMN05421760_101438</name>
</gene>
<keyword evidence="6 9" id="KW-1133">Transmembrane helix</keyword>
<feature type="transmembrane region" description="Helical" evidence="9">
    <location>
        <begin position="12"/>
        <end position="31"/>
    </location>
</feature>
<keyword evidence="2 9" id="KW-0997">Cell inner membrane</keyword>
<evidence type="ECO:0000256" key="6">
    <source>
        <dbReference type="ARBA" id="ARBA00022989"/>
    </source>
</evidence>
<dbReference type="OrthoDB" id="9803456at2"/>
<evidence type="ECO:0000256" key="5">
    <source>
        <dbReference type="ARBA" id="ARBA00022985"/>
    </source>
</evidence>
<evidence type="ECO:0000256" key="1">
    <source>
        <dbReference type="ARBA" id="ARBA00022475"/>
    </source>
</evidence>
<keyword evidence="11" id="KW-1185">Reference proteome</keyword>
<organism evidence="10 11">
    <name type="scientific">Neptunomonas antarctica</name>
    <dbReference type="NCBI Taxonomy" id="619304"/>
    <lineage>
        <taxon>Bacteria</taxon>
        <taxon>Pseudomonadati</taxon>
        <taxon>Pseudomonadota</taxon>
        <taxon>Gammaproteobacteria</taxon>
        <taxon>Oceanospirillales</taxon>
        <taxon>Oceanospirillaceae</taxon>
        <taxon>Neptunomonas</taxon>
    </lineage>
</organism>
<dbReference type="RefSeq" id="WP_054342630.1">
    <property type="nucleotide sequence ID" value="NZ_FTOE01000001.1"/>
</dbReference>
<name>A0A1N7J0P5_9GAMM</name>
<dbReference type="CDD" id="cd07984">
    <property type="entry name" value="LPLAT_LABLAT-like"/>
    <property type="match status" value="1"/>
</dbReference>
<dbReference type="PANTHER" id="PTHR30606">
    <property type="entry name" value="LIPID A BIOSYNTHESIS LAUROYL ACYLTRANSFERASE"/>
    <property type="match status" value="1"/>
</dbReference>
<evidence type="ECO:0000256" key="9">
    <source>
        <dbReference type="HAMAP-Rule" id="MF_01942"/>
    </source>
</evidence>
<dbReference type="UniPathway" id="UPA00030"/>
<keyword evidence="7 9" id="KW-0472">Membrane</keyword>
<evidence type="ECO:0000313" key="10">
    <source>
        <dbReference type="EMBL" id="SIS42935.1"/>
    </source>
</evidence>
<dbReference type="EC" id="2.3.1.241" evidence="9"/>
<dbReference type="NCBIfam" id="TIGR02207">
    <property type="entry name" value="lipid_A_htrB"/>
    <property type="match status" value="1"/>
</dbReference>
<dbReference type="EMBL" id="FTOE01000001">
    <property type="protein sequence ID" value="SIS42935.1"/>
    <property type="molecule type" value="Genomic_DNA"/>
</dbReference>
<proteinExistence type="inferred from homology"/>
<feature type="short sequence motif" description="HXXXXD motif" evidence="9">
    <location>
        <begin position="129"/>
        <end position="134"/>
    </location>
</feature>
<dbReference type="GO" id="GO:0009103">
    <property type="term" value="P:lipopolysaccharide biosynthetic process"/>
    <property type="evidence" value="ECO:0007669"/>
    <property type="project" value="UniProtKB-UniRule"/>
</dbReference>
<comment type="subcellular location">
    <subcellularLocation>
        <location evidence="9">Cell inner membrane</location>
        <topology evidence="9">Single-pass membrane protein</topology>
    </subcellularLocation>
</comment>
<comment type="function">
    <text evidence="9">Catalyzes the transfer of an acyl chain from an acyl-[acyl-carrier-protein] (ACP) to a Kdo(2)-lipid IV(A) to form a Kdo(2)-(acyl)-lipid IV(A).</text>
</comment>
<dbReference type="Pfam" id="PF03279">
    <property type="entry name" value="Lip_A_acyltrans"/>
    <property type="match status" value="1"/>
</dbReference>
<evidence type="ECO:0000256" key="7">
    <source>
        <dbReference type="ARBA" id="ARBA00023136"/>
    </source>
</evidence>
<dbReference type="GO" id="GO:0009245">
    <property type="term" value="P:lipid A biosynthetic process"/>
    <property type="evidence" value="ECO:0007669"/>
    <property type="project" value="InterPro"/>
</dbReference>
<keyword evidence="5 9" id="KW-0448">Lipopolysaccharide biosynthesis</keyword>
<dbReference type="GO" id="GO:0005886">
    <property type="term" value="C:plasma membrane"/>
    <property type="evidence" value="ECO:0007669"/>
    <property type="project" value="UniProtKB-SubCell"/>
</dbReference>
<dbReference type="HAMAP" id="MF_01942">
    <property type="entry name" value="Lipid_A_LpxL_LpxP"/>
    <property type="match status" value="1"/>
</dbReference>
<reference evidence="11" key="1">
    <citation type="submission" date="2017-01" db="EMBL/GenBank/DDBJ databases">
        <authorList>
            <person name="Varghese N."/>
            <person name="Submissions S."/>
        </authorList>
    </citation>
    <scope>NUCLEOTIDE SEQUENCE [LARGE SCALE GENOMIC DNA]</scope>
    <source>
        <strain evidence="11">DSM 22306</strain>
    </source>
</reference>
<evidence type="ECO:0000256" key="2">
    <source>
        <dbReference type="ARBA" id="ARBA00022519"/>
    </source>
</evidence>
<protein>
    <recommendedName>
        <fullName evidence="9">Lipid A biosynthesis acyltransferase</fullName>
        <ecNumber evidence="9">2.3.1.241</ecNumber>
    </recommendedName>
    <alternativeName>
        <fullName evidence="9">Kdo(2)-lipid IV(A) acyltransferase</fullName>
    </alternativeName>
</protein>
<evidence type="ECO:0000313" key="11">
    <source>
        <dbReference type="Proteomes" id="UP000185999"/>
    </source>
</evidence>
<keyword evidence="1 9" id="KW-1003">Cell membrane</keyword>
<evidence type="ECO:0000256" key="8">
    <source>
        <dbReference type="ARBA" id="ARBA00023315"/>
    </source>
</evidence>
<dbReference type="InterPro" id="IPR004960">
    <property type="entry name" value="LipA_acyltrans"/>
</dbReference>
<comment type="similarity">
    <text evidence="9">Belongs to the LpxL/LpxM/LpxP family.</text>
</comment>
<keyword evidence="8 9" id="KW-0012">Acyltransferase</keyword>
<evidence type="ECO:0000256" key="3">
    <source>
        <dbReference type="ARBA" id="ARBA00022679"/>
    </source>
</evidence>
<comment type="pathway">
    <text evidence="9">Bacterial outer membrane biogenesis; lipopolysaccharide biosynthesis.</text>
</comment>
<dbReference type="GO" id="GO:0036104">
    <property type="term" value="P:Kdo2-lipid A biosynthetic process"/>
    <property type="evidence" value="ECO:0007669"/>
    <property type="project" value="UniProtKB-UniRule"/>
</dbReference>
<accession>A0A1N7J0P5</accession>